<dbReference type="Pfam" id="PF00455">
    <property type="entry name" value="DeoRC"/>
    <property type="match status" value="1"/>
</dbReference>
<evidence type="ECO:0000256" key="1">
    <source>
        <dbReference type="ARBA" id="ARBA00023015"/>
    </source>
</evidence>
<name>A0A429XWR5_9BACI</name>
<evidence type="ECO:0000313" key="5">
    <source>
        <dbReference type="Proteomes" id="UP000287156"/>
    </source>
</evidence>
<evidence type="ECO:0000259" key="3">
    <source>
        <dbReference type="PROSITE" id="PS51000"/>
    </source>
</evidence>
<dbReference type="OrthoDB" id="9797223at2"/>
<dbReference type="PROSITE" id="PS51000">
    <property type="entry name" value="HTH_DEOR_2"/>
    <property type="match status" value="1"/>
</dbReference>
<dbReference type="AlphaFoldDB" id="A0A429XWR5"/>
<accession>A0A429XWR5</accession>
<dbReference type="InterPro" id="IPR001034">
    <property type="entry name" value="DeoR_HTH"/>
</dbReference>
<sequence>MLPAERKQQILKYVQETKAASIQDLSIYFKVHEATIRRDLTELAKDKKIKRTHGGVVLNEEEVLSEPHFDLREGAFVEEKRRIGVKAASFIEEGDSIILDSGTTTKHIAEAIKNRKNITVVTNDIHIAALLRYSNLKVIVTGGVLYRENFILNGEVTNHTLANLNVSKAFIGTPALHPEKGLTHFDDTLVSAKTSMIRSSKEIFVVTDHSKIGKISLHTFAKMSEVDHVITDDRLNEHMVDELRNACGNVWVV</sequence>
<dbReference type="InterPro" id="IPR036388">
    <property type="entry name" value="WH-like_DNA-bd_sf"/>
</dbReference>
<feature type="domain" description="HTH deoR-type" evidence="3">
    <location>
        <begin position="3"/>
        <end position="58"/>
    </location>
</feature>
<dbReference type="PANTHER" id="PTHR30363:SF44">
    <property type="entry name" value="AGA OPERON TRANSCRIPTIONAL REPRESSOR-RELATED"/>
    <property type="match status" value="1"/>
</dbReference>
<dbReference type="RefSeq" id="WP_126051674.1">
    <property type="nucleotide sequence ID" value="NZ_QYTV02000007.1"/>
</dbReference>
<proteinExistence type="predicted"/>
<dbReference type="Gene3D" id="3.40.50.1360">
    <property type="match status" value="1"/>
</dbReference>
<keyword evidence="5" id="KW-1185">Reference proteome</keyword>
<dbReference type="InterPro" id="IPR036390">
    <property type="entry name" value="WH_DNA-bd_sf"/>
</dbReference>
<keyword evidence="2" id="KW-0804">Transcription</keyword>
<keyword evidence="1" id="KW-0805">Transcription regulation</keyword>
<evidence type="ECO:0000313" key="4">
    <source>
        <dbReference type="EMBL" id="RST72828.1"/>
    </source>
</evidence>
<dbReference type="SMART" id="SM01134">
    <property type="entry name" value="DeoRC"/>
    <property type="match status" value="1"/>
</dbReference>
<gene>
    <name evidence="4" type="ORF">D4T97_015250</name>
</gene>
<dbReference type="PANTHER" id="PTHR30363">
    <property type="entry name" value="HTH-TYPE TRANSCRIPTIONAL REGULATOR SRLR-RELATED"/>
    <property type="match status" value="1"/>
</dbReference>
<organism evidence="4 5">
    <name type="scientific">Siminovitchia acidinfaciens</name>
    <dbReference type="NCBI Taxonomy" id="2321395"/>
    <lineage>
        <taxon>Bacteria</taxon>
        <taxon>Bacillati</taxon>
        <taxon>Bacillota</taxon>
        <taxon>Bacilli</taxon>
        <taxon>Bacillales</taxon>
        <taxon>Bacillaceae</taxon>
        <taxon>Siminovitchia</taxon>
    </lineage>
</organism>
<dbReference type="Proteomes" id="UP000287156">
    <property type="component" value="Unassembled WGS sequence"/>
</dbReference>
<dbReference type="SUPFAM" id="SSF46785">
    <property type="entry name" value="Winged helix' DNA-binding domain"/>
    <property type="match status" value="1"/>
</dbReference>
<dbReference type="InterPro" id="IPR050313">
    <property type="entry name" value="Carb_Metab_HTH_regulators"/>
</dbReference>
<dbReference type="EMBL" id="QYTV02000007">
    <property type="protein sequence ID" value="RST72828.1"/>
    <property type="molecule type" value="Genomic_DNA"/>
</dbReference>
<evidence type="ECO:0000256" key="2">
    <source>
        <dbReference type="ARBA" id="ARBA00023163"/>
    </source>
</evidence>
<dbReference type="SUPFAM" id="SSF100950">
    <property type="entry name" value="NagB/RpiA/CoA transferase-like"/>
    <property type="match status" value="1"/>
</dbReference>
<dbReference type="SMART" id="SM00420">
    <property type="entry name" value="HTH_DEOR"/>
    <property type="match status" value="1"/>
</dbReference>
<dbReference type="Gene3D" id="1.10.10.10">
    <property type="entry name" value="Winged helix-like DNA-binding domain superfamily/Winged helix DNA-binding domain"/>
    <property type="match status" value="1"/>
</dbReference>
<dbReference type="PRINTS" id="PR00037">
    <property type="entry name" value="HTHLACR"/>
</dbReference>
<dbReference type="Pfam" id="PF08220">
    <property type="entry name" value="HTH_DeoR"/>
    <property type="match status" value="1"/>
</dbReference>
<dbReference type="GO" id="GO:0003700">
    <property type="term" value="F:DNA-binding transcription factor activity"/>
    <property type="evidence" value="ECO:0007669"/>
    <property type="project" value="InterPro"/>
</dbReference>
<dbReference type="InterPro" id="IPR014036">
    <property type="entry name" value="DeoR-like_C"/>
</dbReference>
<dbReference type="InterPro" id="IPR037171">
    <property type="entry name" value="NagB/RpiA_transferase-like"/>
</dbReference>
<comment type="caution">
    <text evidence="4">The sequence shown here is derived from an EMBL/GenBank/DDBJ whole genome shotgun (WGS) entry which is preliminary data.</text>
</comment>
<protein>
    <submittedName>
        <fullName evidence="4">DeoR/GlpR transcriptional regulator</fullName>
    </submittedName>
</protein>
<reference evidence="4" key="1">
    <citation type="submission" date="2018-12" db="EMBL/GenBank/DDBJ databases">
        <authorList>
            <person name="Sun L."/>
            <person name="Chen Z."/>
        </authorList>
    </citation>
    <scope>NUCLEOTIDE SEQUENCE [LARGE SCALE GENOMIC DNA]</scope>
    <source>
        <strain evidence="4">3-2-2</strain>
    </source>
</reference>